<comment type="caution">
    <text evidence="1">The sequence shown here is derived from an EMBL/GenBank/DDBJ whole genome shotgun (WGS) entry which is preliminary data.</text>
</comment>
<organism evidence="1 2">
    <name type="scientific">Macrosiphum euphorbiae</name>
    <name type="common">potato aphid</name>
    <dbReference type="NCBI Taxonomy" id="13131"/>
    <lineage>
        <taxon>Eukaryota</taxon>
        <taxon>Metazoa</taxon>
        <taxon>Ecdysozoa</taxon>
        <taxon>Arthropoda</taxon>
        <taxon>Hexapoda</taxon>
        <taxon>Insecta</taxon>
        <taxon>Pterygota</taxon>
        <taxon>Neoptera</taxon>
        <taxon>Paraneoptera</taxon>
        <taxon>Hemiptera</taxon>
        <taxon>Sternorrhyncha</taxon>
        <taxon>Aphidomorpha</taxon>
        <taxon>Aphidoidea</taxon>
        <taxon>Aphididae</taxon>
        <taxon>Macrosiphini</taxon>
        <taxon>Macrosiphum</taxon>
    </lineage>
</organism>
<keyword evidence="2" id="KW-1185">Reference proteome</keyword>
<name>A0AAV0WMA9_9HEMI</name>
<gene>
    <name evidence="1" type="ORF">MEUPH1_LOCUS12662</name>
</gene>
<dbReference type="EMBL" id="CARXXK010000002">
    <property type="protein sequence ID" value="CAI6356986.1"/>
    <property type="molecule type" value="Genomic_DNA"/>
</dbReference>
<protein>
    <submittedName>
        <fullName evidence="1">Uncharacterized protein</fullName>
    </submittedName>
</protein>
<accession>A0AAV0WMA9</accession>
<proteinExistence type="predicted"/>
<dbReference type="Proteomes" id="UP001160148">
    <property type="component" value="Unassembled WGS sequence"/>
</dbReference>
<reference evidence="1 2" key="1">
    <citation type="submission" date="2023-01" db="EMBL/GenBank/DDBJ databases">
        <authorList>
            <person name="Whitehead M."/>
        </authorList>
    </citation>
    <scope>NUCLEOTIDE SEQUENCE [LARGE SCALE GENOMIC DNA]</scope>
</reference>
<evidence type="ECO:0000313" key="2">
    <source>
        <dbReference type="Proteomes" id="UP001160148"/>
    </source>
</evidence>
<sequence>MRYSSLYMARHNSLVARIKKAAAVKKGTTTLIIDATVPFDNRLEAFKVAAAEKVTKYEELRRELAESSVGDVTVVPLIVGALGSWDPGNDDLVKRICSRSYRSLLRKLCVSEVVSFTRDIYTEHISGVRARHG</sequence>
<evidence type="ECO:0000313" key="1">
    <source>
        <dbReference type="EMBL" id="CAI6356986.1"/>
    </source>
</evidence>
<dbReference type="AlphaFoldDB" id="A0AAV0WMA9"/>